<feature type="active site" description="Proton acceptor" evidence="3">
    <location>
        <position position="203"/>
    </location>
</feature>
<dbReference type="RefSeq" id="XP_024743973.1">
    <property type="nucleotide sequence ID" value="XM_024874711.1"/>
</dbReference>
<feature type="compositionally biased region" description="Basic residues" evidence="4">
    <location>
        <begin position="833"/>
        <end position="846"/>
    </location>
</feature>
<sequence>MALKKLLSIDGGGVRGLAAIVVLEMIMGAANEGRRKNNLPPQEPWEMFDMIGGTSTGGLIAIMLGRLHMSLQECKEAYMTLSMKAFSERHILARAAGFAGLGPKFETKPLEEAIMEVLNKAREHLGVSPADALLKEDDAACKVFVVSHLQNISDQTAILRSYDNFEKPPQSINTMKIWQACRATSAATTFYEPLIIDGTRYSDGGLLYNNPVSHVHAEGSEMFRDDETLLISLGTGIASDKEYNPHLFTITNQLVGLATRTQGEADTFIRREGGKAARAKRYFRFDIPGIGDIGLEEADKLLQIKLASEKFLNNPEVGMKVTSCSEQLARGLDLGTPSNSEICQSLGPYAANPRQDTIPLAHPNSFQWIWDDAKHNFVPWLKSGSGIFWIFGKPASGKSTLMKFLLRHNSTNEHLNSQGGQYSMCQYFFHELSELDTRQESSIAGLLHGILFQLLQLFPELIRTIRPMYRKKVHPHKAPGSLTSIWTIENLKEALMSLATQSSVSQKVCLFIDGFDECQGERGNYLDFLKSWLQKMIGNGLSVKICLSSRDIPAMRERLDTHQSLELHLFTRKDITNFVSQELLKTKSKSISLDSHGHELITRNLIKSVVDKAQGVFVWVKLVVADLVSGLEAAEDEEDLEVRLQSLPPELEDLYAHIISRIPCRDLHTAFKYFQLLLRAPGKTCTLTLLQFLMAAQNPKKCLQNLDEPGLIETSPEEILEKLASLKDHLRDRCGNLIQVQTRRNAPRRWEPTRRENVTFIHLSFKEYISRDSVQQGIKDRIQPWGMPLVPTADLLLMASCLLLLKTQKSRKRCPSKPQERNFRTTPDSYSRWRGRERGRRRRIHRRDLQEGT</sequence>
<dbReference type="Pfam" id="PF01734">
    <property type="entry name" value="Patatin"/>
    <property type="match status" value="1"/>
</dbReference>
<dbReference type="Gene3D" id="3.40.1090.10">
    <property type="entry name" value="Cytosolic phospholipase A2 catalytic domain"/>
    <property type="match status" value="1"/>
</dbReference>
<evidence type="ECO:0000313" key="7">
    <source>
        <dbReference type="Proteomes" id="UP000235371"/>
    </source>
</evidence>
<dbReference type="OrthoDB" id="5086500at2759"/>
<feature type="region of interest" description="Disordered" evidence="4">
    <location>
        <begin position="813"/>
        <end position="853"/>
    </location>
</feature>
<dbReference type="EMBL" id="KZ613740">
    <property type="protein sequence ID" value="PMD67069.1"/>
    <property type="molecule type" value="Genomic_DNA"/>
</dbReference>
<keyword evidence="3" id="KW-0378">Hydrolase</keyword>
<dbReference type="AlphaFoldDB" id="A0A2J6TVM0"/>
<organism evidence="6 7">
    <name type="scientific">Hyaloscypha bicolor E</name>
    <dbReference type="NCBI Taxonomy" id="1095630"/>
    <lineage>
        <taxon>Eukaryota</taxon>
        <taxon>Fungi</taxon>
        <taxon>Dikarya</taxon>
        <taxon>Ascomycota</taxon>
        <taxon>Pezizomycotina</taxon>
        <taxon>Leotiomycetes</taxon>
        <taxon>Helotiales</taxon>
        <taxon>Hyaloscyphaceae</taxon>
        <taxon>Hyaloscypha</taxon>
        <taxon>Hyaloscypha bicolor</taxon>
    </lineage>
</organism>
<keyword evidence="2 3" id="KW-0443">Lipid metabolism</keyword>
<proteinExistence type="predicted"/>
<dbReference type="InParanoid" id="A0A2J6TVM0"/>
<reference evidence="6 7" key="1">
    <citation type="submission" date="2016-04" db="EMBL/GenBank/DDBJ databases">
        <title>A degradative enzymes factory behind the ericoid mycorrhizal symbiosis.</title>
        <authorList>
            <consortium name="DOE Joint Genome Institute"/>
            <person name="Martino E."/>
            <person name="Morin E."/>
            <person name="Grelet G."/>
            <person name="Kuo A."/>
            <person name="Kohler A."/>
            <person name="Daghino S."/>
            <person name="Barry K."/>
            <person name="Choi C."/>
            <person name="Cichocki N."/>
            <person name="Clum A."/>
            <person name="Copeland A."/>
            <person name="Hainaut M."/>
            <person name="Haridas S."/>
            <person name="Labutti K."/>
            <person name="Lindquist E."/>
            <person name="Lipzen A."/>
            <person name="Khouja H.-R."/>
            <person name="Murat C."/>
            <person name="Ohm R."/>
            <person name="Olson A."/>
            <person name="Spatafora J."/>
            <person name="Veneault-Fourrey C."/>
            <person name="Henrissat B."/>
            <person name="Grigoriev I."/>
            <person name="Martin F."/>
            <person name="Perotto S."/>
        </authorList>
    </citation>
    <scope>NUCLEOTIDE SEQUENCE [LARGE SCALE GENOMIC DNA]</scope>
    <source>
        <strain evidence="6 7">E</strain>
    </source>
</reference>
<dbReference type="InterPro" id="IPR056884">
    <property type="entry name" value="NPHP3-like_N"/>
</dbReference>
<dbReference type="PROSITE" id="PS51635">
    <property type="entry name" value="PNPLA"/>
    <property type="match status" value="1"/>
</dbReference>
<evidence type="ECO:0000256" key="3">
    <source>
        <dbReference type="PROSITE-ProRule" id="PRU01161"/>
    </source>
</evidence>
<dbReference type="PANTHER" id="PTHR10039:SF5">
    <property type="entry name" value="NACHT DOMAIN-CONTAINING PROTEIN"/>
    <property type="match status" value="1"/>
</dbReference>
<dbReference type="Proteomes" id="UP000235371">
    <property type="component" value="Unassembled WGS sequence"/>
</dbReference>
<dbReference type="Pfam" id="PF24883">
    <property type="entry name" value="NPHP3_N"/>
    <property type="match status" value="1"/>
</dbReference>
<feature type="domain" description="PNPLA" evidence="5">
    <location>
        <begin position="7"/>
        <end position="216"/>
    </location>
</feature>
<dbReference type="GO" id="GO:0016042">
    <property type="term" value="P:lipid catabolic process"/>
    <property type="evidence" value="ECO:0007669"/>
    <property type="project" value="UniProtKB-UniRule"/>
</dbReference>
<dbReference type="InterPro" id="IPR002641">
    <property type="entry name" value="PNPLA_dom"/>
</dbReference>
<keyword evidence="7" id="KW-1185">Reference proteome</keyword>
<feature type="active site" description="Nucleophile" evidence="3">
    <location>
        <position position="55"/>
    </location>
</feature>
<dbReference type="SUPFAM" id="SSF52151">
    <property type="entry name" value="FabD/lysophospholipase-like"/>
    <property type="match status" value="1"/>
</dbReference>
<feature type="short sequence motif" description="DGA/G" evidence="3">
    <location>
        <begin position="203"/>
        <end position="205"/>
    </location>
</feature>
<evidence type="ECO:0000256" key="4">
    <source>
        <dbReference type="SAM" id="MobiDB-lite"/>
    </source>
</evidence>
<protein>
    <submittedName>
        <fullName evidence="6">FabD/lysophospholipase-like protein</fullName>
    </submittedName>
</protein>
<evidence type="ECO:0000256" key="2">
    <source>
        <dbReference type="ARBA" id="ARBA00023098"/>
    </source>
</evidence>
<dbReference type="Gene3D" id="3.40.50.300">
    <property type="entry name" value="P-loop containing nucleotide triphosphate hydrolases"/>
    <property type="match status" value="1"/>
</dbReference>
<dbReference type="GO" id="GO:0016787">
    <property type="term" value="F:hydrolase activity"/>
    <property type="evidence" value="ECO:0007669"/>
    <property type="project" value="UniProtKB-UniRule"/>
</dbReference>
<feature type="short sequence motif" description="GXGXXG" evidence="3">
    <location>
        <begin position="11"/>
        <end position="16"/>
    </location>
</feature>
<dbReference type="SUPFAM" id="SSF52540">
    <property type="entry name" value="P-loop containing nucleoside triphosphate hydrolases"/>
    <property type="match status" value="1"/>
</dbReference>
<dbReference type="PANTHER" id="PTHR10039">
    <property type="entry name" value="AMELOGENIN"/>
    <property type="match status" value="1"/>
</dbReference>
<dbReference type="InterPro" id="IPR027417">
    <property type="entry name" value="P-loop_NTPase"/>
</dbReference>
<accession>A0A2J6TVM0</accession>
<feature type="short sequence motif" description="GXSXG" evidence="3">
    <location>
        <begin position="53"/>
        <end position="57"/>
    </location>
</feature>
<dbReference type="InterPro" id="IPR016035">
    <property type="entry name" value="Acyl_Trfase/lysoPLipase"/>
</dbReference>
<dbReference type="GO" id="GO:0046486">
    <property type="term" value="P:glycerolipid metabolic process"/>
    <property type="evidence" value="ECO:0007669"/>
    <property type="project" value="UniProtKB-ARBA"/>
</dbReference>
<name>A0A2J6TVM0_9HELO</name>
<keyword evidence="1" id="KW-0677">Repeat</keyword>
<evidence type="ECO:0000256" key="1">
    <source>
        <dbReference type="ARBA" id="ARBA00022737"/>
    </source>
</evidence>
<keyword evidence="3" id="KW-0442">Lipid degradation</keyword>
<dbReference type="GeneID" id="36582791"/>
<evidence type="ECO:0000313" key="6">
    <source>
        <dbReference type="EMBL" id="PMD67069.1"/>
    </source>
</evidence>
<gene>
    <name evidence="6" type="ORF">K444DRAFT_5283</name>
</gene>
<evidence type="ECO:0000259" key="5">
    <source>
        <dbReference type="PROSITE" id="PS51635"/>
    </source>
</evidence>